<dbReference type="eggNOG" id="ENOG502RY4P">
    <property type="taxonomic scope" value="Eukaryota"/>
</dbReference>
<dbReference type="EMBL" id="KE283665">
    <property type="protein sequence ID" value="EPQ20629.1"/>
    <property type="molecule type" value="Genomic_DNA"/>
</dbReference>
<dbReference type="AlphaFoldDB" id="S7NS94"/>
<proteinExistence type="predicted"/>
<evidence type="ECO:0000256" key="1">
    <source>
        <dbReference type="SAM" id="MobiDB-lite"/>
    </source>
</evidence>
<dbReference type="PANTHER" id="PTHR32289">
    <property type="entry name" value="PROTEIN FAM167A"/>
    <property type="match status" value="1"/>
</dbReference>
<evidence type="ECO:0000313" key="2">
    <source>
        <dbReference type="EMBL" id="EPQ20629.1"/>
    </source>
</evidence>
<evidence type="ECO:0000313" key="3">
    <source>
        <dbReference type="Proteomes" id="UP000052978"/>
    </source>
</evidence>
<keyword evidence="3" id="KW-1185">Reference proteome</keyword>
<protein>
    <submittedName>
        <fullName evidence="2">Protein FAM167A</fullName>
    </submittedName>
</protein>
<reference evidence="2 3" key="1">
    <citation type="journal article" date="2013" name="Nat. Commun.">
        <title>Genome analysis reveals insights into physiology and longevity of the Brandt's bat Myotis brandtii.</title>
        <authorList>
            <person name="Seim I."/>
            <person name="Fang X."/>
            <person name="Xiong Z."/>
            <person name="Lobanov A.V."/>
            <person name="Huang Z."/>
            <person name="Ma S."/>
            <person name="Feng Y."/>
            <person name="Turanov A.A."/>
            <person name="Zhu Y."/>
            <person name="Lenz T.L."/>
            <person name="Gerashchenko M.V."/>
            <person name="Fan D."/>
            <person name="Hee Yim S."/>
            <person name="Yao X."/>
            <person name="Jordan D."/>
            <person name="Xiong Y."/>
            <person name="Ma Y."/>
            <person name="Lyapunov A.N."/>
            <person name="Chen G."/>
            <person name="Kulakova O.I."/>
            <person name="Sun Y."/>
            <person name="Lee S.G."/>
            <person name="Bronson R.T."/>
            <person name="Moskalev A.A."/>
            <person name="Sunyaev S.R."/>
            <person name="Zhang G."/>
            <person name="Krogh A."/>
            <person name="Wang J."/>
            <person name="Gladyshev V.N."/>
        </authorList>
    </citation>
    <scope>NUCLEOTIDE SEQUENCE [LARGE SCALE GENOMIC DNA]</scope>
</reference>
<dbReference type="InterPro" id="IPR051771">
    <property type="entry name" value="FAM167_domain"/>
</dbReference>
<accession>S7NS94</accession>
<organism evidence="2 3">
    <name type="scientific">Myotis brandtii</name>
    <name type="common">Brandt's bat</name>
    <dbReference type="NCBI Taxonomy" id="109478"/>
    <lineage>
        <taxon>Eukaryota</taxon>
        <taxon>Metazoa</taxon>
        <taxon>Chordata</taxon>
        <taxon>Craniata</taxon>
        <taxon>Vertebrata</taxon>
        <taxon>Euteleostomi</taxon>
        <taxon>Mammalia</taxon>
        <taxon>Eutheria</taxon>
        <taxon>Laurasiatheria</taxon>
        <taxon>Chiroptera</taxon>
        <taxon>Yangochiroptera</taxon>
        <taxon>Vespertilionidae</taxon>
        <taxon>Myotis</taxon>
    </lineage>
</organism>
<sequence>MSVPQIQVEEVVVGEEVLAGAAPPPDDHLRSLKALTEKLRLETRRPSYLEWQARLEEQAWPFPRQAAEQRECGEEEPSLPPREPRRHPPPNASASQDAGTGSTGKLEGFENIDEAIAWLRKELVSGCPCKDPKMPFSVCVSISISVPLSLFLTHLYLSQVHICHFLLNQR</sequence>
<dbReference type="PANTHER" id="PTHR32289:SF3">
    <property type="entry name" value="PROTEIN FAM167A"/>
    <property type="match status" value="1"/>
</dbReference>
<gene>
    <name evidence="2" type="ORF">D623_10000245</name>
</gene>
<dbReference type="Proteomes" id="UP000052978">
    <property type="component" value="Unassembled WGS sequence"/>
</dbReference>
<feature type="region of interest" description="Disordered" evidence="1">
    <location>
        <begin position="62"/>
        <end position="106"/>
    </location>
</feature>
<name>S7NS94_MYOBR</name>